<feature type="transmembrane region" description="Helical" evidence="10">
    <location>
        <begin position="405"/>
        <end position="433"/>
    </location>
</feature>
<protein>
    <recommendedName>
        <fullName evidence="14">Branched-chain amino acid ABC transporter permease</fullName>
    </recommendedName>
</protein>
<dbReference type="PANTHER" id="PTHR11795">
    <property type="entry name" value="BRANCHED-CHAIN AMINO ACID TRANSPORT SYSTEM PERMEASE PROTEIN LIVH"/>
    <property type="match status" value="1"/>
</dbReference>
<comment type="similarity">
    <text evidence="8">Belongs to the binding-protein-dependent transport system permease family. LivHM subfamily.</text>
</comment>
<evidence type="ECO:0000256" key="7">
    <source>
        <dbReference type="ARBA" id="ARBA00023136"/>
    </source>
</evidence>
<evidence type="ECO:0000256" key="8">
    <source>
        <dbReference type="ARBA" id="ARBA00037998"/>
    </source>
</evidence>
<feature type="region of interest" description="Disordered" evidence="9">
    <location>
        <begin position="141"/>
        <end position="176"/>
    </location>
</feature>
<evidence type="ECO:0000256" key="10">
    <source>
        <dbReference type="SAM" id="Phobius"/>
    </source>
</evidence>
<keyword evidence="11" id="KW-0732">Signal</keyword>
<evidence type="ECO:0008006" key="14">
    <source>
        <dbReference type="Google" id="ProtNLM"/>
    </source>
</evidence>
<dbReference type="Pfam" id="PF02653">
    <property type="entry name" value="BPD_transp_2"/>
    <property type="match status" value="1"/>
</dbReference>
<evidence type="ECO:0000313" key="13">
    <source>
        <dbReference type="Proteomes" id="UP001321498"/>
    </source>
</evidence>
<evidence type="ECO:0000256" key="4">
    <source>
        <dbReference type="ARBA" id="ARBA00022692"/>
    </source>
</evidence>
<comment type="subcellular location">
    <subcellularLocation>
        <location evidence="1">Cell membrane</location>
        <topology evidence="1">Multi-pass membrane protein</topology>
    </subcellularLocation>
</comment>
<sequence length="473" mass="48849">MTAYGHRTRRLLATLLGLMVGFLAAFAAVAAPASAAPAVRAGTDVIDPNTAEETIAVWIRQTSDKAGIPGVAVTVTGDDFDGAFTTDQDGRVYVGLPGPGTYQVEVDPSTIPEASGTLPEGSNPREVKVAQTNKNVPANFLASTTATGGGSTTPSSGATPSPGATDEATGTVPPSANTGGTGFWGVVLTKLVTGLIFGLLLALASIGASLIYGTTGLNNFAHGELVTFGGLMAFTLTQLGAPGWLAILGAVVLGGLFGFVQDFAIWNPLRRRRVALIPLMIVSIGLALATRYVFVLFYGADRLTLPNNPKPFLVLGPVSLRFTDVMGAVLSIVVLLVVAYVMLRTKLGKAARAVSDNSALASASGINVNRVIRFVWIGAAALAALAGVLIAYYQALRWDTGSAILLLIFAAVTLGGLGSAFGALVGSLVLSIFMNLSTLVLPENLKYAAALVVLILILLFRPQGILGRRERVG</sequence>
<feature type="compositionally biased region" description="Low complexity" evidence="9">
    <location>
        <begin position="142"/>
        <end position="165"/>
    </location>
</feature>
<accession>A0ABN6XME9</accession>
<proteinExistence type="inferred from homology"/>
<evidence type="ECO:0000256" key="3">
    <source>
        <dbReference type="ARBA" id="ARBA00022475"/>
    </source>
</evidence>
<evidence type="ECO:0000256" key="1">
    <source>
        <dbReference type="ARBA" id="ARBA00004651"/>
    </source>
</evidence>
<dbReference type="CDD" id="cd06582">
    <property type="entry name" value="TM_PBP1_LivH_like"/>
    <property type="match status" value="1"/>
</dbReference>
<evidence type="ECO:0000256" key="9">
    <source>
        <dbReference type="SAM" id="MobiDB-lite"/>
    </source>
</evidence>
<dbReference type="SUPFAM" id="SSF49478">
    <property type="entry name" value="Cna protein B-type domain"/>
    <property type="match status" value="1"/>
</dbReference>
<keyword evidence="13" id="KW-1185">Reference proteome</keyword>
<feature type="transmembrane region" description="Helical" evidence="10">
    <location>
        <begin position="243"/>
        <end position="264"/>
    </location>
</feature>
<feature type="transmembrane region" description="Helical" evidence="10">
    <location>
        <begin position="276"/>
        <end position="300"/>
    </location>
</feature>
<feature type="transmembrane region" description="Helical" evidence="10">
    <location>
        <begin position="374"/>
        <end position="393"/>
    </location>
</feature>
<gene>
    <name evidence="12" type="ORF">GCM10025866_08810</name>
</gene>
<organism evidence="12 13">
    <name type="scientific">Naasia aerilata</name>
    <dbReference type="NCBI Taxonomy" id="1162966"/>
    <lineage>
        <taxon>Bacteria</taxon>
        <taxon>Bacillati</taxon>
        <taxon>Actinomycetota</taxon>
        <taxon>Actinomycetes</taxon>
        <taxon>Micrococcales</taxon>
        <taxon>Microbacteriaceae</taxon>
        <taxon>Naasia</taxon>
    </lineage>
</organism>
<evidence type="ECO:0000313" key="12">
    <source>
        <dbReference type="EMBL" id="BDZ44972.1"/>
    </source>
</evidence>
<feature type="transmembrane region" description="Helical" evidence="10">
    <location>
        <begin position="191"/>
        <end position="212"/>
    </location>
</feature>
<reference evidence="13" key="1">
    <citation type="journal article" date="2019" name="Int. J. Syst. Evol. Microbiol.">
        <title>The Global Catalogue of Microorganisms (GCM) 10K type strain sequencing project: providing services to taxonomists for standard genome sequencing and annotation.</title>
        <authorList>
            <consortium name="The Broad Institute Genomics Platform"/>
            <consortium name="The Broad Institute Genome Sequencing Center for Infectious Disease"/>
            <person name="Wu L."/>
            <person name="Ma J."/>
        </authorList>
    </citation>
    <scope>NUCLEOTIDE SEQUENCE [LARGE SCALE GENOMIC DNA]</scope>
    <source>
        <strain evidence="13">NBRC 108725</strain>
    </source>
</reference>
<dbReference type="InterPro" id="IPR052157">
    <property type="entry name" value="BCAA_transport_permease"/>
</dbReference>
<feature type="signal peptide" evidence="11">
    <location>
        <begin position="1"/>
        <end position="27"/>
    </location>
</feature>
<evidence type="ECO:0000256" key="6">
    <source>
        <dbReference type="ARBA" id="ARBA00022989"/>
    </source>
</evidence>
<feature type="transmembrane region" description="Helical" evidence="10">
    <location>
        <begin position="219"/>
        <end position="237"/>
    </location>
</feature>
<evidence type="ECO:0000256" key="11">
    <source>
        <dbReference type="SAM" id="SignalP"/>
    </source>
</evidence>
<dbReference type="Gene3D" id="2.60.40.1120">
    <property type="entry name" value="Carboxypeptidase-like, regulatory domain"/>
    <property type="match status" value="1"/>
</dbReference>
<keyword evidence="7 10" id="KW-0472">Membrane</keyword>
<feature type="chain" id="PRO_5046608922" description="Branched-chain amino acid ABC transporter permease" evidence="11">
    <location>
        <begin position="28"/>
        <end position="473"/>
    </location>
</feature>
<dbReference type="RefSeq" id="WP_286278366.1">
    <property type="nucleotide sequence ID" value="NZ_AP027731.1"/>
</dbReference>
<name>A0ABN6XME9_9MICO</name>
<evidence type="ECO:0000256" key="2">
    <source>
        <dbReference type="ARBA" id="ARBA00022448"/>
    </source>
</evidence>
<dbReference type="EMBL" id="AP027731">
    <property type="protein sequence ID" value="BDZ44972.1"/>
    <property type="molecule type" value="Genomic_DNA"/>
</dbReference>
<keyword evidence="3" id="KW-1003">Cell membrane</keyword>
<keyword evidence="4 10" id="KW-0812">Transmembrane</keyword>
<keyword evidence="6 10" id="KW-1133">Transmembrane helix</keyword>
<feature type="transmembrane region" description="Helical" evidence="10">
    <location>
        <begin position="445"/>
        <end position="461"/>
    </location>
</feature>
<dbReference type="InterPro" id="IPR001851">
    <property type="entry name" value="ABC_transp_permease"/>
</dbReference>
<keyword evidence="2" id="KW-0813">Transport</keyword>
<dbReference type="Proteomes" id="UP001321498">
    <property type="component" value="Chromosome"/>
</dbReference>
<evidence type="ECO:0000256" key="5">
    <source>
        <dbReference type="ARBA" id="ARBA00022970"/>
    </source>
</evidence>
<keyword evidence="5" id="KW-0029">Amino-acid transport</keyword>
<feature type="transmembrane region" description="Helical" evidence="10">
    <location>
        <begin position="320"/>
        <end position="343"/>
    </location>
</feature>
<dbReference type="PANTHER" id="PTHR11795:SF449">
    <property type="entry name" value="BRANCHED-CHAIN AMINO ACID TRANSPORT PERMEASE PROTEIN LIVH-RELATED"/>
    <property type="match status" value="1"/>
</dbReference>